<proteinExistence type="predicted"/>
<sequence>MSVFGRCIGAAGVQGHYGEGHLHYKIPGRNPNFERMTFTSKTQTLLERSGNVKSAWYFWEFIFPSWARMHFSSRHTLNVMGLPGPGICGALQTGQWQNRTEPFGISIMAVEATLEKRLDELFRIADIIGEHKTDFIAPSIYIQLNRSCPNTGHSINVSEIVKESEKGLQILSVLGWPLQEKFAVDTAPVEAIRELQGNPYCDGICIGNTVKYNYRSLGKEIFGKDVSPLARLGGGGISGPKLLPLNCDYIKKLRDLGFEKNINGLGGIFCPDDVDRYRNAGADSVGIGTVAFYDPKQVALIIQRANSLTWRKS</sequence>
<keyword evidence="1" id="KW-0560">Oxidoreductase</keyword>
<gene>
    <name evidence="3" type="ORF">A2908_00375</name>
</gene>
<dbReference type="Pfam" id="PF01180">
    <property type="entry name" value="DHO_dh"/>
    <property type="match status" value="1"/>
</dbReference>
<evidence type="ECO:0000313" key="3">
    <source>
        <dbReference type="EMBL" id="OGZ73547.1"/>
    </source>
</evidence>
<evidence type="ECO:0000313" key="4">
    <source>
        <dbReference type="Proteomes" id="UP000176774"/>
    </source>
</evidence>
<protein>
    <recommendedName>
        <fullName evidence="2">Dihydroorotate dehydrogenase catalytic domain-containing protein</fullName>
    </recommendedName>
</protein>
<dbReference type="InterPro" id="IPR013785">
    <property type="entry name" value="Aldolase_TIM"/>
</dbReference>
<dbReference type="GO" id="GO:0005737">
    <property type="term" value="C:cytoplasm"/>
    <property type="evidence" value="ECO:0007669"/>
    <property type="project" value="InterPro"/>
</dbReference>
<dbReference type="SUPFAM" id="SSF51395">
    <property type="entry name" value="FMN-linked oxidoreductases"/>
    <property type="match status" value="1"/>
</dbReference>
<dbReference type="Proteomes" id="UP000176774">
    <property type="component" value="Unassembled WGS sequence"/>
</dbReference>
<accession>A0A1G2IG07</accession>
<dbReference type="GO" id="GO:0016627">
    <property type="term" value="F:oxidoreductase activity, acting on the CH-CH group of donors"/>
    <property type="evidence" value="ECO:0007669"/>
    <property type="project" value="InterPro"/>
</dbReference>
<dbReference type="EMBL" id="MHPA01000010">
    <property type="protein sequence ID" value="OGZ73547.1"/>
    <property type="molecule type" value="Genomic_DNA"/>
</dbReference>
<dbReference type="Gene3D" id="3.20.20.70">
    <property type="entry name" value="Aldolase class I"/>
    <property type="match status" value="1"/>
</dbReference>
<comment type="caution">
    <text evidence="3">The sequence shown here is derived from an EMBL/GenBank/DDBJ whole genome shotgun (WGS) entry which is preliminary data.</text>
</comment>
<evidence type="ECO:0000256" key="1">
    <source>
        <dbReference type="ARBA" id="ARBA00023002"/>
    </source>
</evidence>
<organism evidence="3 4">
    <name type="scientific">Candidatus Staskawiczbacteria bacterium RIFCSPLOWO2_01_FULL_38_12b</name>
    <dbReference type="NCBI Taxonomy" id="1802214"/>
    <lineage>
        <taxon>Bacteria</taxon>
        <taxon>Candidatus Staskawicziibacteriota</taxon>
    </lineage>
</organism>
<dbReference type="STRING" id="1802214.A2908_00375"/>
<name>A0A1G2IG07_9BACT</name>
<dbReference type="InterPro" id="IPR005720">
    <property type="entry name" value="Dihydroorotate_DH_cat"/>
</dbReference>
<evidence type="ECO:0000259" key="2">
    <source>
        <dbReference type="Pfam" id="PF01180"/>
    </source>
</evidence>
<reference evidence="3 4" key="1">
    <citation type="journal article" date="2016" name="Nat. Commun.">
        <title>Thousands of microbial genomes shed light on interconnected biogeochemical processes in an aquifer system.</title>
        <authorList>
            <person name="Anantharaman K."/>
            <person name="Brown C.T."/>
            <person name="Hug L.A."/>
            <person name="Sharon I."/>
            <person name="Castelle C.J."/>
            <person name="Probst A.J."/>
            <person name="Thomas B.C."/>
            <person name="Singh A."/>
            <person name="Wilkins M.J."/>
            <person name="Karaoz U."/>
            <person name="Brodie E.L."/>
            <person name="Williams K.H."/>
            <person name="Hubbard S.S."/>
            <person name="Banfield J.F."/>
        </authorList>
    </citation>
    <scope>NUCLEOTIDE SEQUENCE [LARGE SCALE GENOMIC DNA]</scope>
</reference>
<dbReference type="AlphaFoldDB" id="A0A1G2IG07"/>
<feature type="domain" description="Dihydroorotate dehydrogenase catalytic" evidence="2">
    <location>
        <begin position="74"/>
        <end position="304"/>
    </location>
</feature>